<accession>A0ACA9N3W3</accession>
<keyword evidence="2" id="KW-1185">Reference proteome</keyword>
<name>A0ACA9N3W3_9GLOM</name>
<gene>
    <name evidence="1" type="ORF">ACOLOM_LOCUS7637</name>
</gene>
<dbReference type="EMBL" id="CAJVPT010018111">
    <property type="protein sequence ID" value="CAG8631269.1"/>
    <property type="molecule type" value="Genomic_DNA"/>
</dbReference>
<protein>
    <submittedName>
        <fullName evidence="1">6037_t:CDS:1</fullName>
    </submittedName>
</protein>
<reference evidence="1" key="1">
    <citation type="submission" date="2021-06" db="EMBL/GenBank/DDBJ databases">
        <authorList>
            <person name="Kallberg Y."/>
            <person name="Tangrot J."/>
            <person name="Rosling A."/>
        </authorList>
    </citation>
    <scope>NUCLEOTIDE SEQUENCE</scope>
    <source>
        <strain evidence="1">CL356</strain>
    </source>
</reference>
<dbReference type="Proteomes" id="UP000789525">
    <property type="component" value="Unassembled WGS sequence"/>
</dbReference>
<comment type="caution">
    <text evidence="1">The sequence shown here is derived from an EMBL/GenBank/DDBJ whole genome shotgun (WGS) entry which is preliminary data.</text>
</comment>
<organism evidence="1 2">
    <name type="scientific">Acaulospora colombiana</name>
    <dbReference type="NCBI Taxonomy" id="27376"/>
    <lineage>
        <taxon>Eukaryota</taxon>
        <taxon>Fungi</taxon>
        <taxon>Fungi incertae sedis</taxon>
        <taxon>Mucoromycota</taxon>
        <taxon>Glomeromycotina</taxon>
        <taxon>Glomeromycetes</taxon>
        <taxon>Diversisporales</taxon>
        <taxon>Acaulosporaceae</taxon>
        <taxon>Acaulospora</taxon>
    </lineage>
</organism>
<evidence type="ECO:0000313" key="2">
    <source>
        <dbReference type="Proteomes" id="UP000789525"/>
    </source>
</evidence>
<sequence>MPSLVGYSSRLPSEFLQGSGQIEWVTSYDVRPHWPIFIGLVNATSLFRLLIPPPHSVLQVNGSPVAEPAPSPPPTTVQPLKRGFSEWASSVVNGLPTDVASGILPAYQGLPSSDDIKEQLNITDADLDNLPQRQGWNVRIHGAAYKDPPATDEQLDDISNVFIADLDVSQLNDTEKAQSRNMSSLMIAIGTPEVALNFSLTNPTTGNSLLIQFPNVTDDRGEFDRFIQLNETQVPNNNTSANIFVGGNSTMWFVPPEGVTILSDIDDILRFTQIYVPQNGLNNSFARPFVPWADMPSVYVQWNQA</sequence>
<evidence type="ECO:0000313" key="1">
    <source>
        <dbReference type="EMBL" id="CAG8631269.1"/>
    </source>
</evidence>
<proteinExistence type="predicted"/>
<feature type="non-terminal residue" evidence="1">
    <location>
        <position position="305"/>
    </location>
</feature>